<organism evidence="13 14">
    <name type="scientific">Flavobacterium granuli</name>
    <dbReference type="NCBI Taxonomy" id="280093"/>
    <lineage>
        <taxon>Bacteria</taxon>
        <taxon>Pseudomonadati</taxon>
        <taxon>Bacteroidota</taxon>
        <taxon>Flavobacteriia</taxon>
        <taxon>Flavobacteriales</taxon>
        <taxon>Flavobacteriaceae</taxon>
        <taxon>Flavobacterium</taxon>
    </lineage>
</organism>
<dbReference type="GO" id="GO:0050136">
    <property type="term" value="F:NADH dehydrogenase (quinone) (non-electrogenic) activity"/>
    <property type="evidence" value="ECO:0007669"/>
    <property type="project" value="UniProtKB-EC"/>
</dbReference>
<reference evidence="14" key="2">
    <citation type="submission" date="2016-11" db="EMBL/GenBank/DDBJ databases">
        <authorList>
            <person name="Varghese N."/>
            <person name="Submissions S."/>
        </authorList>
    </citation>
    <scope>NUCLEOTIDE SEQUENCE [LARGE SCALE GENOMIC DNA]</scope>
    <source>
        <strain evidence="14">DSM 19729</strain>
    </source>
</reference>
<dbReference type="Pfam" id="PF22366">
    <property type="entry name" value="NDH2_C"/>
    <property type="match status" value="1"/>
</dbReference>
<gene>
    <name evidence="12" type="ORF">BC624_10589</name>
    <name evidence="13" type="ORF">SAMN05443373_10589</name>
</gene>
<evidence type="ECO:0000256" key="2">
    <source>
        <dbReference type="ARBA" id="ARBA00012637"/>
    </source>
</evidence>
<dbReference type="InterPro" id="IPR045024">
    <property type="entry name" value="NDH-2"/>
</dbReference>
<dbReference type="PANTHER" id="PTHR43706:SF47">
    <property type="entry name" value="EXTERNAL NADH-UBIQUINONE OXIDOREDUCTASE 1, MITOCHONDRIAL-RELATED"/>
    <property type="match status" value="1"/>
</dbReference>
<feature type="domain" description="FAD/NAD(P)-binding" evidence="10">
    <location>
        <begin position="1"/>
        <end position="322"/>
    </location>
</feature>
<keyword evidence="9" id="KW-1133">Transmembrane helix</keyword>
<comment type="catalytic activity">
    <reaction evidence="8">
        <text>a quinone + NADH + H(+) = a quinol + NAD(+)</text>
        <dbReference type="Rhea" id="RHEA:46160"/>
        <dbReference type="ChEBI" id="CHEBI:15378"/>
        <dbReference type="ChEBI" id="CHEBI:24646"/>
        <dbReference type="ChEBI" id="CHEBI:57540"/>
        <dbReference type="ChEBI" id="CHEBI:57945"/>
        <dbReference type="ChEBI" id="CHEBI:132124"/>
        <dbReference type="EC" id="1.6.5.9"/>
    </reaction>
</comment>
<reference evidence="12 15" key="3">
    <citation type="submission" date="2018-03" db="EMBL/GenBank/DDBJ databases">
        <title>Genomic Encyclopedia of Archaeal and Bacterial Type Strains, Phase II (KMG-II): from individual species to whole genera.</title>
        <authorList>
            <person name="Goeker M."/>
        </authorList>
    </citation>
    <scope>NUCLEOTIDE SEQUENCE [LARGE SCALE GENOMIC DNA]</scope>
    <source>
        <strain evidence="12 15">DSM 17797</strain>
    </source>
</reference>
<dbReference type="EMBL" id="PVUB01000005">
    <property type="protein sequence ID" value="PRZ23367.1"/>
    <property type="molecule type" value="Genomic_DNA"/>
</dbReference>
<dbReference type="Proteomes" id="UP000237771">
    <property type="component" value="Unassembled WGS sequence"/>
</dbReference>
<keyword evidence="4" id="KW-0274">FAD</keyword>
<evidence type="ECO:0000256" key="1">
    <source>
        <dbReference type="ARBA" id="ARBA00005272"/>
    </source>
</evidence>
<dbReference type="Proteomes" id="UP000184384">
    <property type="component" value="Unassembled WGS sequence"/>
</dbReference>
<evidence type="ECO:0000259" key="11">
    <source>
        <dbReference type="Pfam" id="PF22366"/>
    </source>
</evidence>
<feature type="transmembrane region" description="Helical" evidence="9">
    <location>
        <begin position="371"/>
        <end position="388"/>
    </location>
</feature>
<keyword evidence="3" id="KW-0285">Flavoprotein</keyword>
<evidence type="ECO:0000256" key="5">
    <source>
        <dbReference type="ARBA" id="ARBA00022946"/>
    </source>
</evidence>
<evidence type="ECO:0000256" key="6">
    <source>
        <dbReference type="ARBA" id="ARBA00023002"/>
    </source>
</evidence>
<dbReference type="Pfam" id="PF07992">
    <property type="entry name" value="Pyr_redox_2"/>
    <property type="match status" value="1"/>
</dbReference>
<dbReference type="STRING" id="280093.SAMN05443373_10589"/>
<evidence type="ECO:0000256" key="4">
    <source>
        <dbReference type="ARBA" id="ARBA00022827"/>
    </source>
</evidence>
<keyword evidence="9" id="KW-0472">Membrane</keyword>
<reference evidence="13" key="1">
    <citation type="submission" date="2016-11" db="EMBL/GenBank/DDBJ databases">
        <authorList>
            <person name="Jaros S."/>
            <person name="Januszkiewicz K."/>
            <person name="Wedrychowicz H."/>
        </authorList>
    </citation>
    <scope>NUCLEOTIDE SEQUENCE [LARGE SCALE GENOMIC DNA]</scope>
    <source>
        <strain evidence="13">DSM 19729</strain>
    </source>
</reference>
<dbReference type="InterPro" id="IPR023753">
    <property type="entry name" value="FAD/NAD-binding_dom"/>
</dbReference>
<dbReference type="EC" id="1.6.5.9" evidence="2"/>
<evidence type="ECO:0000256" key="8">
    <source>
        <dbReference type="ARBA" id="ARBA00047599"/>
    </source>
</evidence>
<evidence type="ECO:0000313" key="12">
    <source>
        <dbReference type="EMBL" id="PRZ23367.1"/>
    </source>
</evidence>
<dbReference type="PRINTS" id="PR00411">
    <property type="entry name" value="PNDRDTASEI"/>
</dbReference>
<keyword evidence="15" id="KW-1185">Reference proteome</keyword>
<sequence>MNIVIIGGGFAGLNLAKELLNQEGIQVTLVDKNNYNFFPPLIYQVATAFLEPSSISYPFRKFFAGKKNLQFRLGEVLKVIPSENKVVLNNGELDYDYLVFATGAETSYFGMENVKENAIPMKTLNDAIEMRNTVLKNLEKASICKNTRKRRKLLTIVVVGGGPTGVEVSGMFAEMRKNIFRKEYPELSTTASNIYLIDGSDALLSPMSKASQEDTLEALTKLGVVVKLNSRVVDYVDDTVFMSNGESIQTKNLIWAAGVSAKTFEGIPSESYGRGKRMATDAFNKINGTENIYAIGDTCIQLTDKNFPEGHPQVAQVAIQQGINLAKNFKAINKNSPLSPFKYHDKGAMAIIGKKKAVVDLPKPNWHFKGLLAWMIWLFVHLVSLITYRNRLQTLYNWTIAYFSKDQSLRMIIRPDSKQSLTDKETLC</sequence>
<protein>
    <recommendedName>
        <fullName evidence="2">NADH:ubiquinone reductase (non-electrogenic)</fullName>
        <ecNumber evidence="2">1.6.5.9</ecNumber>
    </recommendedName>
</protein>
<dbReference type="PRINTS" id="PR00368">
    <property type="entry name" value="FADPNR"/>
</dbReference>
<evidence type="ECO:0000313" key="14">
    <source>
        <dbReference type="Proteomes" id="UP000184384"/>
    </source>
</evidence>
<comment type="similarity">
    <text evidence="1">Belongs to the NADH dehydrogenase family.</text>
</comment>
<dbReference type="AlphaFoldDB" id="A0A1M5NQJ3"/>
<dbReference type="EMBL" id="FQWO01000005">
    <property type="protein sequence ID" value="SHG91821.1"/>
    <property type="molecule type" value="Genomic_DNA"/>
</dbReference>
<accession>A0A1M5NQJ3</accession>
<dbReference type="OrthoDB" id="9781621at2"/>
<keyword evidence="7" id="KW-0520">NAD</keyword>
<name>A0A1M5NQJ3_9FLAO</name>
<dbReference type="InterPro" id="IPR036188">
    <property type="entry name" value="FAD/NAD-bd_sf"/>
</dbReference>
<evidence type="ECO:0000259" key="10">
    <source>
        <dbReference type="Pfam" id="PF07992"/>
    </source>
</evidence>
<evidence type="ECO:0000256" key="9">
    <source>
        <dbReference type="SAM" id="Phobius"/>
    </source>
</evidence>
<dbReference type="RefSeq" id="WP_072943027.1">
    <property type="nucleotide sequence ID" value="NZ_FQWO01000005.1"/>
</dbReference>
<dbReference type="Gene3D" id="3.50.50.100">
    <property type="match status" value="1"/>
</dbReference>
<evidence type="ECO:0000313" key="13">
    <source>
        <dbReference type="EMBL" id="SHG91821.1"/>
    </source>
</evidence>
<feature type="domain" description="External alternative NADH-ubiquinone oxidoreductase-like C-terminal" evidence="11">
    <location>
        <begin position="346"/>
        <end position="403"/>
    </location>
</feature>
<dbReference type="InterPro" id="IPR054585">
    <property type="entry name" value="NDH2-like_C"/>
</dbReference>
<dbReference type="PANTHER" id="PTHR43706">
    <property type="entry name" value="NADH DEHYDROGENASE"/>
    <property type="match status" value="1"/>
</dbReference>
<keyword evidence="9" id="KW-0812">Transmembrane</keyword>
<proteinExistence type="inferred from homology"/>
<dbReference type="SUPFAM" id="SSF51905">
    <property type="entry name" value="FAD/NAD(P)-binding domain"/>
    <property type="match status" value="2"/>
</dbReference>
<keyword evidence="6" id="KW-0560">Oxidoreductase</keyword>
<keyword evidence="5" id="KW-0809">Transit peptide</keyword>
<evidence type="ECO:0000256" key="3">
    <source>
        <dbReference type="ARBA" id="ARBA00022630"/>
    </source>
</evidence>
<evidence type="ECO:0000256" key="7">
    <source>
        <dbReference type="ARBA" id="ARBA00023027"/>
    </source>
</evidence>
<evidence type="ECO:0000313" key="15">
    <source>
        <dbReference type="Proteomes" id="UP000237771"/>
    </source>
</evidence>